<evidence type="ECO:0000313" key="2">
    <source>
        <dbReference type="Proteomes" id="UP000054166"/>
    </source>
</evidence>
<reference evidence="2" key="2">
    <citation type="submission" date="2015-01" db="EMBL/GenBank/DDBJ databases">
        <title>Evolutionary Origins and Diversification of the Mycorrhizal Mutualists.</title>
        <authorList>
            <consortium name="DOE Joint Genome Institute"/>
            <consortium name="Mycorrhizal Genomics Consortium"/>
            <person name="Kohler A."/>
            <person name="Kuo A."/>
            <person name="Nagy L.G."/>
            <person name="Floudas D."/>
            <person name="Copeland A."/>
            <person name="Barry K.W."/>
            <person name="Cichocki N."/>
            <person name="Veneault-Fourrey C."/>
            <person name="LaButti K."/>
            <person name="Lindquist E.A."/>
            <person name="Lipzen A."/>
            <person name="Lundell T."/>
            <person name="Morin E."/>
            <person name="Murat C."/>
            <person name="Riley R."/>
            <person name="Ohm R."/>
            <person name="Sun H."/>
            <person name="Tunlid A."/>
            <person name="Henrissat B."/>
            <person name="Grigoriev I.V."/>
            <person name="Hibbett D.S."/>
            <person name="Martin F."/>
        </authorList>
    </citation>
    <scope>NUCLEOTIDE SEQUENCE [LARGE SCALE GENOMIC DNA]</scope>
    <source>
        <strain evidence="2">F 1598</strain>
    </source>
</reference>
<evidence type="ECO:0000313" key="1">
    <source>
        <dbReference type="EMBL" id="KIM82160.1"/>
    </source>
</evidence>
<dbReference type="HOGENOM" id="CLU_2307096_0_0_1"/>
<sequence length="100" mass="11362">MFIAFLLTASAELGFWNFLNLQKRFCIRSFAIVSTPAIYPPPSNSIIIDLDITDSEKQIEIIIHIFASHLVFIDTPRQRSFLAYGASTTFIFGYLSIHSM</sequence>
<protein>
    <submittedName>
        <fullName evidence="1">Uncharacterized protein</fullName>
    </submittedName>
</protein>
<dbReference type="InParanoid" id="A0A0C3FC29"/>
<dbReference type="AlphaFoldDB" id="A0A0C3FC29"/>
<dbReference type="EMBL" id="KN832995">
    <property type="protein sequence ID" value="KIM82160.1"/>
    <property type="molecule type" value="Genomic_DNA"/>
</dbReference>
<accession>A0A0C3FC29</accession>
<proteinExistence type="predicted"/>
<gene>
    <name evidence="1" type="ORF">PILCRDRAFT_820530</name>
</gene>
<organism evidence="1 2">
    <name type="scientific">Piloderma croceum (strain F 1598)</name>
    <dbReference type="NCBI Taxonomy" id="765440"/>
    <lineage>
        <taxon>Eukaryota</taxon>
        <taxon>Fungi</taxon>
        <taxon>Dikarya</taxon>
        <taxon>Basidiomycota</taxon>
        <taxon>Agaricomycotina</taxon>
        <taxon>Agaricomycetes</taxon>
        <taxon>Agaricomycetidae</taxon>
        <taxon>Atheliales</taxon>
        <taxon>Atheliaceae</taxon>
        <taxon>Piloderma</taxon>
    </lineage>
</organism>
<keyword evidence="2" id="KW-1185">Reference proteome</keyword>
<reference evidence="1 2" key="1">
    <citation type="submission" date="2014-04" db="EMBL/GenBank/DDBJ databases">
        <authorList>
            <consortium name="DOE Joint Genome Institute"/>
            <person name="Kuo A."/>
            <person name="Tarkka M."/>
            <person name="Buscot F."/>
            <person name="Kohler A."/>
            <person name="Nagy L.G."/>
            <person name="Floudas D."/>
            <person name="Copeland A."/>
            <person name="Barry K.W."/>
            <person name="Cichocki N."/>
            <person name="Veneault-Fourrey C."/>
            <person name="LaButti K."/>
            <person name="Lindquist E.A."/>
            <person name="Lipzen A."/>
            <person name="Lundell T."/>
            <person name="Morin E."/>
            <person name="Murat C."/>
            <person name="Sun H."/>
            <person name="Tunlid A."/>
            <person name="Henrissat B."/>
            <person name="Grigoriev I.V."/>
            <person name="Hibbett D.S."/>
            <person name="Martin F."/>
            <person name="Nordberg H.P."/>
            <person name="Cantor M.N."/>
            <person name="Hua S.X."/>
        </authorList>
    </citation>
    <scope>NUCLEOTIDE SEQUENCE [LARGE SCALE GENOMIC DNA]</scope>
    <source>
        <strain evidence="1 2">F 1598</strain>
    </source>
</reference>
<name>A0A0C3FC29_PILCF</name>
<dbReference type="Proteomes" id="UP000054166">
    <property type="component" value="Unassembled WGS sequence"/>
</dbReference>